<accession>A0A4Q0SKA0</accession>
<evidence type="ECO:0000313" key="3">
    <source>
        <dbReference type="Proteomes" id="UP000289546"/>
    </source>
</evidence>
<keyword evidence="3" id="KW-1185">Reference proteome</keyword>
<feature type="region of interest" description="Disordered" evidence="1">
    <location>
        <begin position="1"/>
        <end position="21"/>
    </location>
</feature>
<gene>
    <name evidence="2" type="ORF">XH99_01465</name>
</gene>
<dbReference type="AlphaFoldDB" id="A0A4Q0SKA0"/>
<evidence type="ECO:0000256" key="1">
    <source>
        <dbReference type="SAM" id="MobiDB-lite"/>
    </source>
</evidence>
<evidence type="ECO:0000313" key="2">
    <source>
        <dbReference type="EMBL" id="RXH38471.1"/>
    </source>
</evidence>
<reference evidence="2 3" key="1">
    <citation type="submission" date="2015-04" db="EMBL/GenBank/DDBJ databases">
        <title>Comparative genomics of rhizobia nodulating Arachis hypogaea in China.</title>
        <authorList>
            <person name="Li Y."/>
        </authorList>
    </citation>
    <scope>NUCLEOTIDE SEQUENCE [LARGE SCALE GENOMIC DNA]</scope>
    <source>
        <strain evidence="2 3">CCBAU 51757</strain>
    </source>
</reference>
<proteinExistence type="predicted"/>
<sequence length="70" mass="8099">MTWAREFDQTPWSANDAERHTHKATTWELKELWAKIANDCLERTGDEGRAIREANAVIARQVKDGGYRPE</sequence>
<dbReference type="Proteomes" id="UP000289546">
    <property type="component" value="Unassembled WGS sequence"/>
</dbReference>
<name>A0A4Q0SKA0_9BRAD</name>
<dbReference type="EMBL" id="LBJQ01000005">
    <property type="protein sequence ID" value="RXH38471.1"/>
    <property type="molecule type" value="Genomic_DNA"/>
</dbReference>
<organism evidence="2 3">
    <name type="scientific">Bradyrhizobium nanningense</name>
    <dbReference type="NCBI Taxonomy" id="1325118"/>
    <lineage>
        <taxon>Bacteria</taxon>
        <taxon>Pseudomonadati</taxon>
        <taxon>Pseudomonadota</taxon>
        <taxon>Alphaproteobacteria</taxon>
        <taxon>Hyphomicrobiales</taxon>
        <taxon>Nitrobacteraceae</taxon>
        <taxon>Bradyrhizobium</taxon>
    </lineage>
</organism>
<comment type="caution">
    <text evidence="2">The sequence shown here is derived from an EMBL/GenBank/DDBJ whole genome shotgun (WGS) entry which is preliminary data.</text>
</comment>
<protein>
    <submittedName>
        <fullName evidence="2">Uncharacterized protein</fullName>
    </submittedName>
</protein>
<dbReference type="OrthoDB" id="7226151at2"/>